<comment type="caution">
    <text evidence="1">The sequence shown here is derived from an EMBL/GenBank/DDBJ whole genome shotgun (WGS) entry which is preliminary data.</text>
</comment>
<reference evidence="1" key="1">
    <citation type="submission" date="2020-04" db="EMBL/GenBank/DDBJ databases">
        <title>Draft genome resource of the tomato pathogen Pseudocercospora fuligena.</title>
        <authorList>
            <person name="Zaccaron A."/>
        </authorList>
    </citation>
    <scope>NUCLEOTIDE SEQUENCE</scope>
    <source>
        <strain evidence="1">PF001</strain>
    </source>
</reference>
<accession>A0A8H6VGZ0</accession>
<sequence>MSSPHETTANSPTKAEKVFGTAELMENIMLNLGTRDVLTAMQATRAMRDTVLGSTKIQTLIGLLPDYECHFSVMPWETIGERQGFVVFPPNPNYNNAARPVIFHDFTLSNYSDTFNYGYDKFHPESYKDQWHQAQISNGGRADFVITAPRDDKCLRKLGSRVRALSICQPPVEYAYFDVNCGHWKCRYQLHQRFKEPDLEENALRNAEYLVSASGGVANRRYVTIGDLYKANIEVRKRHREICPWGKSKMYVTVSFCASVRLREDDPISIFRQRGETYIVEAERFQATDQGIVKED</sequence>
<evidence type="ECO:0000313" key="2">
    <source>
        <dbReference type="Proteomes" id="UP000660729"/>
    </source>
</evidence>
<protein>
    <recommendedName>
        <fullName evidence="3">F-box domain-containing protein</fullName>
    </recommendedName>
</protein>
<keyword evidence="2" id="KW-1185">Reference proteome</keyword>
<evidence type="ECO:0000313" key="1">
    <source>
        <dbReference type="EMBL" id="KAF7191983.1"/>
    </source>
</evidence>
<dbReference type="Proteomes" id="UP000660729">
    <property type="component" value="Unassembled WGS sequence"/>
</dbReference>
<name>A0A8H6VGZ0_9PEZI</name>
<gene>
    <name evidence="1" type="ORF">HII31_06628</name>
</gene>
<dbReference type="OrthoDB" id="3650798at2759"/>
<evidence type="ECO:0008006" key="3">
    <source>
        <dbReference type="Google" id="ProtNLM"/>
    </source>
</evidence>
<organism evidence="1 2">
    <name type="scientific">Pseudocercospora fuligena</name>
    <dbReference type="NCBI Taxonomy" id="685502"/>
    <lineage>
        <taxon>Eukaryota</taxon>
        <taxon>Fungi</taxon>
        <taxon>Dikarya</taxon>
        <taxon>Ascomycota</taxon>
        <taxon>Pezizomycotina</taxon>
        <taxon>Dothideomycetes</taxon>
        <taxon>Dothideomycetidae</taxon>
        <taxon>Mycosphaerellales</taxon>
        <taxon>Mycosphaerellaceae</taxon>
        <taxon>Pseudocercospora</taxon>
    </lineage>
</organism>
<dbReference type="EMBL" id="JABCIY010000151">
    <property type="protein sequence ID" value="KAF7191983.1"/>
    <property type="molecule type" value="Genomic_DNA"/>
</dbReference>
<proteinExistence type="predicted"/>
<dbReference type="AlphaFoldDB" id="A0A8H6VGZ0"/>